<dbReference type="Pfam" id="PF00082">
    <property type="entry name" value="Peptidase_S8"/>
    <property type="match status" value="1"/>
</dbReference>
<dbReference type="InterPro" id="IPR006311">
    <property type="entry name" value="TAT_signal"/>
</dbReference>
<dbReference type="EMBL" id="JBHSKF010000003">
    <property type="protein sequence ID" value="MFC5287034.1"/>
    <property type="molecule type" value="Genomic_DNA"/>
</dbReference>
<gene>
    <name evidence="9" type="ORF">ACFPM7_08220</name>
</gene>
<accession>A0ABW0EI22</accession>
<dbReference type="PROSITE" id="PS51892">
    <property type="entry name" value="SUBTILASE"/>
    <property type="match status" value="1"/>
</dbReference>
<evidence type="ECO:0000256" key="3">
    <source>
        <dbReference type="ARBA" id="ARBA00022801"/>
    </source>
</evidence>
<dbReference type="InterPro" id="IPR050131">
    <property type="entry name" value="Peptidase_S8_subtilisin-like"/>
</dbReference>
<evidence type="ECO:0000256" key="7">
    <source>
        <dbReference type="SAM" id="SignalP"/>
    </source>
</evidence>
<keyword evidence="10" id="KW-1185">Reference proteome</keyword>
<dbReference type="InterPro" id="IPR023828">
    <property type="entry name" value="Peptidase_S8_Ser-AS"/>
</dbReference>
<dbReference type="PROSITE" id="PS00138">
    <property type="entry name" value="SUBTILASE_SER"/>
    <property type="match status" value="1"/>
</dbReference>
<dbReference type="Gene3D" id="3.30.70.80">
    <property type="entry name" value="Peptidase S8 propeptide/proteinase inhibitor I9"/>
    <property type="match status" value="1"/>
</dbReference>
<name>A0ABW0EI22_9PSEU</name>
<keyword evidence="2 5" id="KW-0645">Protease</keyword>
<comment type="similarity">
    <text evidence="1 5 6">Belongs to the peptidase S8 family.</text>
</comment>
<dbReference type="Gene3D" id="2.60.120.260">
    <property type="entry name" value="Galactose-binding domain-like"/>
    <property type="match status" value="1"/>
</dbReference>
<proteinExistence type="inferred from homology"/>
<dbReference type="InterPro" id="IPR037045">
    <property type="entry name" value="S8pro/Inhibitor_I9_sf"/>
</dbReference>
<evidence type="ECO:0000256" key="1">
    <source>
        <dbReference type="ARBA" id="ARBA00011073"/>
    </source>
</evidence>
<dbReference type="PROSITE" id="PS00136">
    <property type="entry name" value="SUBTILASE_ASP"/>
    <property type="match status" value="1"/>
</dbReference>
<dbReference type="InterPro" id="IPR000209">
    <property type="entry name" value="Peptidase_S8/S53_dom"/>
</dbReference>
<feature type="active site" description="Charge relay system" evidence="5">
    <location>
        <position position="193"/>
    </location>
</feature>
<dbReference type="InterPro" id="IPR023827">
    <property type="entry name" value="Peptidase_S8_Asp-AS"/>
</dbReference>
<evidence type="ECO:0000256" key="5">
    <source>
        <dbReference type="PROSITE-ProRule" id="PRU01240"/>
    </source>
</evidence>
<dbReference type="Pfam" id="PF05922">
    <property type="entry name" value="Inhibitor_I9"/>
    <property type="match status" value="1"/>
</dbReference>
<keyword evidence="7" id="KW-0732">Signal</keyword>
<dbReference type="InterPro" id="IPR008979">
    <property type="entry name" value="Galactose-bd-like_sf"/>
</dbReference>
<comment type="caution">
    <text evidence="9">The sequence shown here is derived from an EMBL/GenBank/DDBJ whole genome shotgun (WGS) entry which is preliminary data.</text>
</comment>
<dbReference type="RefSeq" id="WP_378245574.1">
    <property type="nucleotide sequence ID" value="NZ_JBHSKF010000003.1"/>
</dbReference>
<dbReference type="SUPFAM" id="SSF54897">
    <property type="entry name" value="Protease propeptides/inhibitors"/>
    <property type="match status" value="1"/>
</dbReference>
<evidence type="ECO:0000313" key="10">
    <source>
        <dbReference type="Proteomes" id="UP001596157"/>
    </source>
</evidence>
<evidence type="ECO:0000256" key="6">
    <source>
        <dbReference type="RuleBase" id="RU003355"/>
    </source>
</evidence>
<dbReference type="PANTHER" id="PTHR43806:SF11">
    <property type="entry name" value="CEREVISIN-RELATED"/>
    <property type="match status" value="1"/>
</dbReference>
<evidence type="ECO:0000313" key="9">
    <source>
        <dbReference type="EMBL" id="MFC5287034.1"/>
    </source>
</evidence>
<dbReference type="Gene3D" id="3.40.50.200">
    <property type="entry name" value="Peptidase S8/S53 domain"/>
    <property type="match status" value="1"/>
</dbReference>
<dbReference type="SUPFAM" id="SSF49785">
    <property type="entry name" value="Galactose-binding domain-like"/>
    <property type="match status" value="1"/>
</dbReference>
<dbReference type="PANTHER" id="PTHR43806">
    <property type="entry name" value="PEPTIDASE S8"/>
    <property type="match status" value="1"/>
</dbReference>
<dbReference type="PROSITE" id="PS51257">
    <property type="entry name" value="PROKAR_LIPOPROTEIN"/>
    <property type="match status" value="1"/>
</dbReference>
<dbReference type="PROSITE" id="PS51318">
    <property type="entry name" value="TAT"/>
    <property type="match status" value="1"/>
</dbReference>
<dbReference type="Pfam" id="PF01483">
    <property type="entry name" value="P_proprotein"/>
    <property type="match status" value="1"/>
</dbReference>
<dbReference type="InterPro" id="IPR036852">
    <property type="entry name" value="Peptidase_S8/S53_dom_sf"/>
</dbReference>
<dbReference type="SUPFAM" id="SSF52743">
    <property type="entry name" value="Subtilisin-like"/>
    <property type="match status" value="1"/>
</dbReference>
<keyword evidence="4 5" id="KW-0720">Serine protease</keyword>
<dbReference type="PRINTS" id="PR00723">
    <property type="entry name" value="SUBTILISIN"/>
</dbReference>
<dbReference type="InterPro" id="IPR010259">
    <property type="entry name" value="S8pro/Inhibitor_I9"/>
</dbReference>
<dbReference type="InterPro" id="IPR002884">
    <property type="entry name" value="P_dom"/>
</dbReference>
<evidence type="ECO:0000256" key="4">
    <source>
        <dbReference type="ARBA" id="ARBA00022825"/>
    </source>
</evidence>
<feature type="domain" description="P/Homo B" evidence="8">
    <location>
        <begin position="404"/>
        <end position="525"/>
    </location>
</feature>
<dbReference type="InterPro" id="IPR015500">
    <property type="entry name" value="Peptidase_S8_subtilisin-rel"/>
</dbReference>
<protein>
    <submittedName>
        <fullName evidence="9">S8 family serine peptidase</fullName>
    </submittedName>
</protein>
<feature type="active site" description="Charge relay system" evidence="5">
    <location>
        <position position="347"/>
    </location>
</feature>
<sequence>MRHDRKTRRVAVAGLAAGACALAAVAVASPASAAQPTGSILAAPNPVAGSYIVVLKDAQASAPGVNNKAFDLAKQYGGSVKLTYTAALRGFSVSMNEAAAKRLAANPAVAYVQQDGVATIKDTQQNPTWGIDRVDQRDLPLSNSYTYANDGSAVTAYILDTGIDMRHTEFEGRATSGRDFIDNDNDASDCQGHGTHVAGTVGSKTYGVAKKVKLVAVRVLNCQGSGQWSQIIGGVDWVAQNARKPAVANLSLGGGATSSLDEAIVRLINAGVTTAVAAGNEGQNACNVSPARVPAAITVAASDRNDKRSIYSSGSSNFGTCVDIFGPGSNVLSTRNGGGTQEMGGTSMATPHVAGAAALYLNANPNSTNQQVRDALVNNSTPNKITDVQGSPNRLLYTGFIGGGNPPDPTCSPASNNNTLAIPDNGTAVSNNVAIANCSGNGSANATVKVAITHSYVGDLVVDLIAPDGTSYNLKKAGGGKGNGGLNETYTVDLSGEARNGTWKLQVADMWRYDSGSLTSWTLTP</sequence>
<dbReference type="InterPro" id="IPR034193">
    <property type="entry name" value="PCSK9_ProteinaseK-like"/>
</dbReference>
<feature type="active site" description="Charge relay system" evidence="5">
    <location>
        <position position="160"/>
    </location>
</feature>
<feature type="signal peptide" evidence="7">
    <location>
        <begin position="1"/>
        <end position="33"/>
    </location>
</feature>
<dbReference type="InterPro" id="IPR022398">
    <property type="entry name" value="Peptidase_S8_His-AS"/>
</dbReference>
<evidence type="ECO:0000256" key="2">
    <source>
        <dbReference type="ARBA" id="ARBA00022670"/>
    </source>
</evidence>
<organism evidence="9 10">
    <name type="scientific">Actinokineospora guangxiensis</name>
    <dbReference type="NCBI Taxonomy" id="1490288"/>
    <lineage>
        <taxon>Bacteria</taxon>
        <taxon>Bacillati</taxon>
        <taxon>Actinomycetota</taxon>
        <taxon>Actinomycetes</taxon>
        <taxon>Pseudonocardiales</taxon>
        <taxon>Pseudonocardiaceae</taxon>
        <taxon>Actinokineospora</taxon>
    </lineage>
</organism>
<reference evidence="10" key="1">
    <citation type="journal article" date="2019" name="Int. J. Syst. Evol. Microbiol.">
        <title>The Global Catalogue of Microorganisms (GCM) 10K type strain sequencing project: providing services to taxonomists for standard genome sequencing and annotation.</title>
        <authorList>
            <consortium name="The Broad Institute Genomics Platform"/>
            <consortium name="The Broad Institute Genome Sequencing Center for Infectious Disease"/>
            <person name="Wu L."/>
            <person name="Ma J."/>
        </authorList>
    </citation>
    <scope>NUCLEOTIDE SEQUENCE [LARGE SCALE GENOMIC DNA]</scope>
    <source>
        <strain evidence="10">CCUG 59778</strain>
    </source>
</reference>
<dbReference type="PROSITE" id="PS51829">
    <property type="entry name" value="P_HOMO_B"/>
    <property type="match status" value="1"/>
</dbReference>
<dbReference type="CDD" id="cd04077">
    <property type="entry name" value="Peptidases_S8_PCSK9_ProteinaseK_like"/>
    <property type="match status" value="1"/>
</dbReference>
<keyword evidence="3 5" id="KW-0378">Hydrolase</keyword>
<evidence type="ECO:0000259" key="8">
    <source>
        <dbReference type="PROSITE" id="PS51829"/>
    </source>
</evidence>
<feature type="chain" id="PRO_5045653264" evidence="7">
    <location>
        <begin position="34"/>
        <end position="525"/>
    </location>
</feature>
<dbReference type="PROSITE" id="PS00137">
    <property type="entry name" value="SUBTILASE_HIS"/>
    <property type="match status" value="1"/>
</dbReference>
<dbReference type="Proteomes" id="UP001596157">
    <property type="component" value="Unassembled WGS sequence"/>
</dbReference>